<dbReference type="Gene3D" id="3.30.1230.10">
    <property type="entry name" value="YlxR-like"/>
    <property type="match status" value="1"/>
</dbReference>
<dbReference type="RefSeq" id="WP_090245538.1">
    <property type="nucleotide sequence ID" value="NZ_FNOU01000013.1"/>
</dbReference>
<proteinExistence type="predicted"/>
<dbReference type="Proteomes" id="UP000199652">
    <property type="component" value="Unassembled WGS sequence"/>
</dbReference>
<dbReference type="OrthoDB" id="9813251at2"/>
<dbReference type="EMBL" id="FNOU01000013">
    <property type="protein sequence ID" value="SDY00641.1"/>
    <property type="molecule type" value="Genomic_DNA"/>
</dbReference>
<name>A0A1H3GBJ3_EUBBA</name>
<evidence type="ECO:0000313" key="3">
    <source>
        <dbReference type="Proteomes" id="UP000199652"/>
    </source>
</evidence>
<keyword evidence="3" id="KW-1185">Reference proteome</keyword>
<reference evidence="3" key="1">
    <citation type="submission" date="2016-10" db="EMBL/GenBank/DDBJ databases">
        <authorList>
            <person name="Varghese N."/>
            <person name="Submissions S."/>
        </authorList>
    </citation>
    <scope>NUCLEOTIDE SEQUENCE [LARGE SCALE GENOMIC DNA]</scope>
    <source>
        <strain evidence="3">VPI 5359</strain>
    </source>
</reference>
<dbReference type="InterPro" id="IPR037465">
    <property type="entry name" value="YlxR"/>
</dbReference>
<evidence type="ECO:0000259" key="1">
    <source>
        <dbReference type="Pfam" id="PF04296"/>
    </source>
</evidence>
<dbReference type="Pfam" id="PF04296">
    <property type="entry name" value="YlxR"/>
    <property type="match status" value="1"/>
</dbReference>
<dbReference type="AlphaFoldDB" id="A0A1H3GBJ3"/>
<dbReference type="NCBIfam" id="NF047356">
    <property type="entry name" value="RNA_bind_RnpM"/>
    <property type="match status" value="1"/>
</dbReference>
<dbReference type="InterPro" id="IPR035931">
    <property type="entry name" value="YlxR-like_sf"/>
</dbReference>
<protein>
    <recommendedName>
        <fullName evidence="1">YlxR domain-containing protein</fullName>
    </recommendedName>
</protein>
<dbReference type="InterPro" id="IPR007393">
    <property type="entry name" value="YlxR_dom"/>
</dbReference>
<accession>A0A1H3GBJ3</accession>
<feature type="domain" description="YlxR" evidence="1">
    <location>
        <begin position="7"/>
        <end position="80"/>
    </location>
</feature>
<dbReference type="PANTHER" id="PTHR34215">
    <property type="entry name" value="BLL0784 PROTEIN"/>
    <property type="match status" value="1"/>
</dbReference>
<sequence>MKKIPMRMCVICREKKNKSELIRIVNNAEDGVCVDASGKMNGRGAYVCTDVACIESPKARKALCAALKTEISDDVFESIRHKIQKGPVR</sequence>
<dbReference type="PANTHER" id="PTHR34215:SF1">
    <property type="entry name" value="YLXR DOMAIN-CONTAINING PROTEIN"/>
    <property type="match status" value="1"/>
</dbReference>
<dbReference type="CDD" id="cd00279">
    <property type="entry name" value="YlxR"/>
    <property type="match status" value="1"/>
</dbReference>
<organism evidence="2 3">
    <name type="scientific">Eubacterium barkeri</name>
    <name type="common">Clostridium barkeri</name>
    <dbReference type="NCBI Taxonomy" id="1528"/>
    <lineage>
        <taxon>Bacteria</taxon>
        <taxon>Bacillati</taxon>
        <taxon>Bacillota</taxon>
        <taxon>Clostridia</taxon>
        <taxon>Eubacteriales</taxon>
        <taxon>Eubacteriaceae</taxon>
        <taxon>Eubacterium</taxon>
    </lineage>
</organism>
<evidence type="ECO:0000313" key="2">
    <source>
        <dbReference type="EMBL" id="SDY00641.1"/>
    </source>
</evidence>
<dbReference type="STRING" id="1528.SAMN04488579_11354"/>
<gene>
    <name evidence="2" type="ORF">SAMN04488579_11354</name>
</gene>
<dbReference type="SUPFAM" id="SSF64376">
    <property type="entry name" value="YlxR-like"/>
    <property type="match status" value="1"/>
</dbReference>